<dbReference type="GO" id="GO:0006264">
    <property type="term" value="P:mitochondrial DNA replication"/>
    <property type="evidence" value="ECO:0007669"/>
    <property type="project" value="TreeGrafter"/>
</dbReference>
<feature type="compositionally biased region" description="Basic and acidic residues" evidence="1">
    <location>
        <begin position="474"/>
        <end position="495"/>
    </location>
</feature>
<feature type="region of interest" description="Disordered" evidence="1">
    <location>
        <begin position="70"/>
        <end position="109"/>
    </location>
</feature>
<protein>
    <submittedName>
        <fullName evidence="2">Mitochondrial genome maintenance exonuclease 1</fullName>
    </submittedName>
</protein>
<keyword evidence="2" id="KW-0378">Hydrolase</keyword>
<keyword evidence="2" id="KW-0540">Nuclease</keyword>
<evidence type="ECO:0000313" key="3">
    <source>
        <dbReference type="Proteomes" id="UP001219518"/>
    </source>
</evidence>
<evidence type="ECO:0000313" key="2">
    <source>
        <dbReference type="EMBL" id="KAK3914885.1"/>
    </source>
</evidence>
<gene>
    <name evidence="2" type="ORF">KUF71_005573</name>
</gene>
<feature type="compositionally biased region" description="Polar residues" evidence="1">
    <location>
        <begin position="86"/>
        <end position="101"/>
    </location>
</feature>
<name>A0AAE1LCY7_9NEOP</name>
<reference evidence="2" key="1">
    <citation type="submission" date="2021-07" db="EMBL/GenBank/DDBJ databases">
        <authorList>
            <person name="Catto M.A."/>
            <person name="Jacobson A."/>
            <person name="Kennedy G."/>
            <person name="Labadie P."/>
            <person name="Hunt B.G."/>
            <person name="Srinivasan R."/>
        </authorList>
    </citation>
    <scope>NUCLEOTIDE SEQUENCE</scope>
    <source>
        <strain evidence="2">PL_HMW_Pooled</strain>
        <tissue evidence="2">Head</tissue>
    </source>
</reference>
<reference evidence="2" key="2">
    <citation type="journal article" date="2023" name="BMC Genomics">
        <title>Pest status, molecular evolution, and epigenetic factors derived from the genome assembly of Frankliniella fusca, a thysanopteran phytovirus vector.</title>
        <authorList>
            <person name="Catto M.A."/>
            <person name="Labadie P.E."/>
            <person name="Jacobson A.L."/>
            <person name="Kennedy G.G."/>
            <person name="Srinivasan R."/>
            <person name="Hunt B.G."/>
        </authorList>
    </citation>
    <scope>NUCLEOTIDE SEQUENCE</scope>
    <source>
        <strain evidence="2">PL_HMW_Pooled</strain>
    </source>
</reference>
<proteinExistence type="predicted"/>
<dbReference type="PANTHER" id="PTHR31340">
    <property type="entry name" value="MITOCHONDRIAL GENOME MAINTENANCE EXONUCLEASE 1"/>
    <property type="match status" value="1"/>
</dbReference>
<feature type="region of interest" description="Disordered" evidence="1">
    <location>
        <begin position="416"/>
        <end position="442"/>
    </location>
</feature>
<dbReference type="EMBL" id="JAHWGI010000394">
    <property type="protein sequence ID" value="KAK3914885.1"/>
    <property type="molecule type" value="Genomic_DNA"/>
</dbReference>
<keyword evidence="2" id="KW-0269">Exonuclease</keyword>
<dbReference type="GO" id="GO:0005739">
    <property type="term" value="C:mitochondrion"/>
    <property type="evidence" value="ECO:0007669"/>
    <property type="project" value="TreeGrafter"/>
</dbReference>
<dbReference type="AlphaFoldDB" id="A0AAE1LCY7"/>
<feature type="region of interest" description="Disordered" evidence="1">
    <location>
        <begin position="474"/>
        <end position="497"/>
    </location>
</feature>
<evidence type="ECO:0000256" key="1">
    <source>
        <dbReference type="SAM" id="MobiDB-lite"/>
    </source>
</evidence>
<dbReference type="GO" id="GO:0008297">
    <property type="term" value="F:single-stranded DNA exodeoxyribonuclease activity"/>
    <property type="evidence" value="ECO:0007669"/>
    <property type="project" value="TreeGrafter"/>
</dbReference>
<keyword evidence="3" id="KW-1185">Reference proteome</keyword>
<accession>A0AAE1LCY7</accession>
<sequence>MGKGSMRWSILTRIYCRNKTSSSPRGCPENIMFLRHCHSQPADTVQVSKANSIKIGNKIYAVKTKAAWTNHAGGKPSKQVKRRQNPSELENPSFASQPKKNTLSEEENAHTKQHFISTLKIYEKIEREISAVTAQSAGVVEGSQYDADLCQILKQSVYCKENNKPFLTASVEKVSVPQRVLPSTVSVKDIIEATRSPTSNKNFSLWRETNLRKLGSEGFSEFEDELMQSGLDFFNMVAEYLKCGDFSLAAVSPLMEAYWESIGPSLRHIKNPQCIQEKFWHPHLNYVGKVTCIADYRGKPALIEIKKGSYPKTNLLMAIESCMQAVAKCGAVNADPSFPYQIKSIVFIHANADGSPANVHELSKSEIQLFWKVFLRRLYHFQKTHISTNKYNKMNFKNYMDDEKLLSECTDLTSDGFEKPTSPMRGETHKQEEPSLQSSMVTGDTRELENVTLSVPVDNQSGPVVEREVSFCAKPEQHDQTMQEEKSETTQKSEGTRGFFKSLWNMWK</sequence>
<dbReference type="PANTHER" id="PTHR31340:SF3">
    <property type="entry name" value="MITOCHONDRIAL GENOME MAINTENANCE EXONUCLEASE 1"/>
    <property type="match status" value="1"/>
</dbReference>
<organism evidence="2 3">
    <name type="scientific">Frankliniella fusca</name>
    <dbReference type="NCBI Taxonomy" id="407009"/>
    <lineage>
        <taxon>Eukaryota</taxon>
        <taxon>Metazoa</taxon>
        <taxon>Ecdysozoa</taxon>
        <taxon>Arthropoda</taxon>
        <taxon>Hexapoda</taxon>
        <taxon>Insecta</taxon>
        <taxon>Pterygota</taxon>
        <taxon>Neoptera</taxon>
        <taxon>Paraneoptera</taxon>
        <taxon>Thysanoptera</taxon>
        <taxon>Terebrantia</taxon>
        <taxon>Thripoidea</taxon>
        <taxon>Thripidae</taxon>
        <taxon>Frankliniella</taxon>
    </lineage>
</organism>
<dbReference type="Proteomes" id="UP001219518">
    <property type="component" value="Unassembled WGS sequence"/>
</dbReference>
<comment type="caution">
    <text evidence="2">The sequence shown here is derived from an EMBL/GenBank/DDBJ whole genome shotgun (WGS) entry which is preliminary data.</text>
</comment>